<gene>
    <name evidence="1" type="ORF">A3F45_01310</name>
</gene>
<evidence type="ECO:0000313" key="1">
    <source>
        <dbReference type="EMBL" id="OGE05269.1"/>
    </source>
</evidence>
<accession>A0A1F5HML6</accession>
<protein>
    <submittedName>
        <fullName evidence="1">Uncharacterized protein</fullName>
    </submittedName>
</protein>
<dbReference type="Proteomes" id="UP000178369">
    <property type="component" value="Unassembled WGS sequence"/>
</dbReference>
<evidence type="ECO:0000313" key="2">
    <source>
        <dbReference type="Proteomes" id="UP000178369"/>
    </source>
</evidence>
<dbReference type="AlphaFoldDB" id="A0A1F5HML6"/>
<comment type="caution">
    <text evidence="1">The sequence shown here is derived from an EMBL/GenBank/DDBJ whole genome shotgun (WGS) entry which is preliminary data.</text>
</comment>
<name>A0A1F5HML6_9BACT</name>
<reference evidence="1 2" key="1">
    <citation type="journal article" date="2016" name="Nat. Commun.">
        <title>Thousands of microbial genomes shed light on interconnected biogeochemical processes in an aquifer system.</title>
        <authorList>
            <person name="Anantharaman K."/>
            <person name="Brown C.T."/>
            <person name="Hug L.A."/>
            <person name="Sharon I."/>
            <person name="Castelle C.J."/>
            <person name="Probst A.J."/>
            <person name="Thomas B.C."/>
            <person name="Singh A."/>
            <person name="Wilkins M.J."/>
            <person name="Karaoz U."/>
            <person name="Brodie E.L."/>
            <person name="Williams K.H."/>
            <person name="Hubbard S.S."/>
            <person name="Banfield J.F."/>
        </authorList>
    </citation>
    <scope>NUCLEOTIDE SEQUENCE [LARGE SCALE GENOMIC DNA]</scope>
</reference>
<proteinExistence type="predicted"/>
<sequence>MLLPKRKNKKYFYRALTFSTLLPLEKIINFVKTSGIEFDPKNPKTKIFYIVKLGLLDDFINKTTKNTNLNKNSQSSLLLPYSAVDRIVQIENLHSMGLSYRKIVKIYKKLKTSSLLITSKEGNSGISYNLSRKKPHQQISILPKHLIPTAEIIEMASKLNIDLGTSNPEERMRYLIKLGILPQTIKKMSQRYGKIVGHLPAPSVERLIYVSRLHLRGLSYPKIAEKIRRIEKRHNQSDANFQNNGFSLLEYQLNKKLHDHQKKIEKIVKDKLDQYLDGYKKQLLTILSQKTAHN</sequence>
<dbReference type="EMBL" id="MFBL01000014">
    <property type="protein sequence ID" value="OGE05269.1"/>
    <property type="molecule type" value="Genomic_DNA"/>
</dbReference>
<organism evidence="1 2">
    <name type="scientific">Candidatus Curtissbacteria bacterium RIFCSPHIGHO2_12_FULL_41_17</name>
    <dbReference type="NCBI Taxonomy" id="1797722"/>
    <lineage>
        <taxon>Bacteria</taxon>
        <taxon>Candidatus Curtissiibacteriota</taxon>
    </lineage>
</organism>